<dbReference type="Proteomes" id="UP000317646">
    <property type="component" value="Unassembled WGS sequence"/>
</dbReference>
<evidence type="ECO:0000313" key="2">
    <source>
        <dbReference type="EMBL" id="TPG64485.1"/>
    </source>
</evidence>
<sequence length="100" mass="10977">MTFWLILLLSFFFIRYILPNIMRAVLGGFVRQQVHKAQQQGGGPFGPMNGGPFGPQGPQRPAGPPPAPGQVRVDYVPPTASTPHKGSDRIGEYVDFEEIK</sequence>
<protein>
    <recommendedName>
        <fullName evidence="4">DUF4834 family protein</fullName>
    </recommendedName>
</protein>
<organism evidence="2 3">
    <name type="scientific">Hymenobacter nivis</name>
    <dbReference type="NCBI Taxonomy" id="1850093"/>
    <lineage>
        <taxon>Bacteria</taxon>
        <taxon>Pseudomonadati</taxon>
        <taxon>Bacteroidota</taxon>
        <taxon>Cytophagia</taxon>
        <taxon>Cytophagales</taxon>
        <taxon>Hymenobacteraceae</taxon>
        <taxon>Hymenobacter</taxon>
    </lineage>
</organism>
<feature type="compositionally biased region" description="Basic and acidic residues" evidence="1">
    <location>
        <begin position="85"/>
        <end position="100"/>
    </location>
</feature>
<dbReference type="OrthoDB" id="840298at2"/>
<gene>
    <name evidence="2" type="ORF">EAH73_15020</name>
</gene>
<feature type="compositionally biased region" description="Gly residues" evidence="1">
    <location>
        <begin position="40"/>
        <end position="54"/>
    </location>
</feature>
<evidence type="ECO:0008006" key="4">
    <source>
        <dbReference type="Google" id="ProtNLM"/>
    </source>
</evidence>
<evidence type="ECO:0000256" key="1">
    <source>
        <dbReference type="SAM" id="MobiDB-lite"/>
    </source>
</evidence>
<dbReference type="RefSeq" id="WP_140467986.1">
    <property type="nucleotide sequence ID" value="NZ_RCYZ01000006.1"/>
</dbReference>
<reference evidence="2 3" key="1">
    <citation type="journal article" date="2019" name="Environ. Microbiol.">
        <title>Species interactions and distinct microbial communities in high Arctic permafrost affected cryosols are associated with the CH4 and CO2 gas fluxes.</title>
        <authorList>
            <person name="Altshuler I."/>
            <person name="Hamel J."/>
            <person name="Turney S."/>
            <person name="Magnuson E."/>
            <person name="Levesque R."/>
            <person name="Greer C."/>
            <person name="Whyte L.G."/>
        </authorList>
    </citation>
    <scope>NUCLEOTIDE SEQUENCE [LARGE SCALE GENOMIC DNA]</scope>
    <source>
        <strain evidence="2 3">S9.2P</strain>
    </source>
</reference>
<dbReference type="EMBL" id="RCYZ01000006">
    <property type="protein sequence ID" value="TPG64485.1"/>
    <property type="molecule type" value="Genomic_DNA"/>
</dbReference>
<feature type="region of interest" description="Disordered" evidence="1">
    <location>
        <begin position="36"/>
        <end position="100"/>
    </location>
</feature>
<proteinExistence type="predicted"/>
<name>A0A502GS04_9BACT</name>
<keyword evidence="3" id="KW-1185">Reference proteome</keyword>
<evidence type="ECO:0000313" key="3">
    <source>
        <dbReference type="Proteomes" id="UP000317646"/>
    </source>
</evidence>
<comment type="caution">
    <text evidence="2">The sequence shown here is derived from an EMBL/GenBank/DDBJ whole genome shotgun (WGS) entry which is preliminary data.</text>
</comment>
<accession>A0A502GS04</accession>
<dbReference type="AlphaFoldDB" id="A0A502GS04"/>